<reference evidence="11 12" key="1">
    <citation type="journal article" date="2022" name="Nat. Plants">
        <title>Genomes of leafy and leafless Platanthera orchids illuminate the evolution of mycoheterotrophy.</title>
        <authorList>
            <person name="Li M.H."/>
            <person name="Liu K.W."/>
            <person name="Li Z."/>
            <person name="Lu H.C."/>
            <person name="Ye Q.L."/>
            <person name="Zhang D."/>
            <person name="Wang J.Y."/>
            <person name="Li Y.F."/>
            <person name="Zhong Z.M."/>
            <person name="Liu X."/>
            <person name="Yu X."/>
            <person name="Liu D.K."/>
            <person name="Tu X.D."/>
            <person name="Liu B."/>
            <person name="Hao Y."/>
            <person name="Liao X.Y."/>
            <person name="Jiang Y.T."/>
            <person name="Sun W.H."/>
            <person name="Chen J."/>
            <person name="Chen Y.Q."/>
            <person name="Ai Y."/>
            <person name="Zhai J.W."/>
            <person name="Wu S.S."/>
            <person name="Zhou Z."/>
            <person name="Hsiao Y.Y."/>
            <person name="Wu W.L."/>
            <person name="Chen Y.Y."/>
            <person name="Lin Y.F."/>
            <person name="Hsu J.L."/>
            <person name="Li C.Y."/>
            <person name="Wang Z.W."/>
            <person name="Zhao X."/>
            <person name="Zhong W.Y."/>
            <person name="Ma X.K."/>
            <person name="Ma L."/>
            <person name="Huang J."/>
            <person name="Chen G.Z."/>
            <person name="Huang M.Z."/>
            <person name="Huang L."/>
            <person name="Peng D.H."/>
            <person name="Luo Y.B."/>
            <person name="Zou S.Q."/>
            <person name="Chen S.P."/>
            <person name="Lan S."/>
            <person name="Tsai W.C."/>
            <person name="Van de Peer Y."/>
            <person name="Liu Z.J."/>
        </authorList>
    </citation>
    <scope>NUCLEOTIDE SEQUENCE [LARGE SCALE GENOMIC DNA]</scope>
    <source>
        <strain evidence="11">Lor288</strain>
    </source>
</reference>
<evidence type="ECO:0000313" key="11">
    <source>
        <dbReference type="EMBL" id="KAK8950586.1"/>
    </source>
</evidence>
<evidence type="ECO:0000256" key="7">
    <source>
        <dbReference type="ARBA" id="ARBA00023242"/>
    </source>
</evidence>
<feature type="compositionally biased region" description="Polar residues" evidence="9">
    <location>
        <begin position="120"/>
        <end position="136"/>
    </location>
</feature>
<evidence type="ECO:0000259" key="10">
    <source>
        <dbReference type="PROSITE" id="PS51032"/>
    </source>
</evidence>
<keyword evidence="7" id="KW-0539">Nucleus</keyword>
<evidence type="ECO:0000256" key="5">
    <source>
        <dbReference type="ARBA" id="ARBA00023159"/>
    </source>
</evidence>
<dbReference type="SUPFAM" id="SSF54171">
    <property type="entry name" value="DNA-binding domain"/>
    <property type="match status" value="1"/>
</dbReference>
<evidence type="ECO:0000256" key="3">
    <source>
        <dbReference type="ARBA" id="ARBA00023015"/>
    </source>
</evidence>
<keyword evidence="12" id="KW-1185">Reference proteome</keyword>
<comment type="similarity">
    <text evidence="8">Belongs to the AP2/ERF transcription factor family. ERF subfamily.</text>
</comment>
<evidence type="ECO:0000256" key="4">
    <source>
        <dbReference type="ARBA" id="ARBA00023125"/>
    </source>
</evidence>
<protein>
    <submittedName>
        <fullName evidence="11">Ethylene-responsive transcription factor RAP2-4</fullName>
    </submittedName>
</protein>
<gene>
    <name evidence="11" type="primary">RAP2-4</name>
    <name evidence="11" type="ORF">KSP40_PGU017623</name>
</gene>
<dbReference type="InterPro" id="IPR001471">
    <property type="entry name" value="AP2/ERF_dom"/>
</dbReference>
<dbReference type="PROSITE" id="PS51032">
    <property type="entry name" value="AP2_ERF"/>
    <property type="match status" value="1"/>
</dbReference>
<dbReference type="InterPro" id="IPR016177">
    <property type="entry name" value="DNA-bd_dom_sf"/>
</dbReference>
<dbReference type="CDD" id="cd00018">
    <property type="entry name" value="AP2"/>
    <property type="match status" value="1"/>
</dbReference>
<organism evidence="11 12">
    <name type="scientific">Platanthera guangdongensis</name>
    <dbReference type="NCBI Taxonomy" id="2320717"/>
    <lineage>
        <taxon>Eukaryota</taxon>
        <taxon>Viridiplantae</taxon>
        <taxon>Streptophyta</taxon>
        <taxon>Embryophyta</taxon>
        <taxon>Tracheophyta</taxon>
        <taxon>Spermatophyta</taxon>
        <taxon>Magnoliopsida</taxon>
        <taxon>Liliopsida</taxon>
        <taxon>Asparagales</taxon>
        <taxon>Orchidaceae</taxon>
        <taxon>Orchidoideae</taxon>
        <taxon>Orchideae</taxon>
        <taxon>Orchidinae</taxon>
        <taxon>Platanthera</taxon>
    </lineage>
</organism>
<keyword evidence="2" id="KW-0936">Ethylene signaling pathway</keyword>
<dbReference type="Pfam" id="PF00847">
    <property type="entry name" value="AP2"/>
    <property type="match status" value="1"/>
</dbReference>
<comment type="subcellular location">
    <subcellularLocation>
        <location evidence="1">Nucleus</location>
    </subcellularLocation>
</comment>
<dbReference type="Gene3D" id="3.30.730.10">
    <property type="entry name" value="AP2/ERF domain"/>
    <property type="match status" value="1"/>
</dbReference>
<feature type="region of interest" description="Disordered" evidence="9">
    <location>
        <begin position="120"/>
        <end position="149"/>
    </location>
</feature>
<keyword evidence="6" id="KW-0804">Transcription</keyword>
<dbReference type="InterPro" id="IPR036955">
    <property type="entry name" value="AP2/ERF_dom_sf"/>
</dbReference>
<name>A0ABR2LUI7_9ASPA</name>
<dbReference type="InterPro" id="IPR051758">
    <property type="entry name" value="ERF/AP2-like"/>
</dbReference>
<dbReference type="PANTHER" id="PTHR31657">
    <property type="entry name" value="ETHYLENE-RESPONSIVE TRANSCRIPTION FACTOR ERF061"/>
    <property type="match status" value="1"/>
</dbReference>
<dbReference type="PRINTS" id="PR00367">
    <property type="entry name" value="ETHRSPELEMNT"/>
</dbReference>
<feature type="domain" description="AP2/ERF" evidence="10">
    <location>
        <begin position="156"/>
        <end position="203"/>
    </location>
</feature>
<evidence type="ECO:0000256" key="2">
    <source>
        <dbReference type="ARBA" id="ARBA00022745"/>
    </source>
</evidence>
<evidence type="ECO:0000256" key="1">
    <source>
        <dbReference type="ARBA" id="ARBA00004123"/>
    </source>
</evidence>
<evidence type="ECO:0000256" key="6">
    <source>
        <dbReference type="ARBA" id="ARBA00023163"/>
    </source>
</evidence>
<dbReference type="SMART" id="SM00380">
    <property type="entry name" value="AP2"/>
    <property type="match status" value="1"/>
</dbReference>
<proteinExistence type="inferred from homology"/>
<accession>A0ABR2LUI7</accession>
<dbReference type="Proteomes" id="UP001412067">
    <property type="component" value="Unassembled WGS sequence"/>
</dbReference>
<keyword evidence="3" id="KW-0805">Transcription regulation</keyword>
<comment type="caution">
    <text evidence="11">The sequence shown here is derived from an EMBL/GenBank/DDBJ whole genome shotgun (WGS) entry which is preliminary data.</text>
</comment>
<evidence type="ECO:0000256" key="8">
    <source>
        <dbReference type="ARBA" id="ARBA00024343"/>
    </source>
</evidence>
<dbReference type="EMBL" id="JBBWWR010000015">
    <property type="protein sequence ID" value="KAK8950586.1"/>
    <property type="molecule type" value="Genomic_DNA"/>
</dbReference>
<sequence length="203" mass="22937">MFRPQRRSFLNVTADPTLISSNCPELLSQNFVPNVAPFSPSPSKQTEPMFRTVTMVEKEGFCTQKLIKGVQVYTGPRVRVLVKMVGITSSSIGLTQLTPHQIQQIEAQIHFQQQNQMQIPTPTELQGSPPHQQSFLSPRPAPMKHTVAAPQKPAKLFCGVRQRHWGKWVAEIRPPRNRTRLWLGTFDTAEEAAMSRSIGRGRR</sequence>
<dbReference type="PANTHER" id="PTHR31657:SF78">
    <property type="entry name" value="ETHYLENE-RESPONSIVE TRANSCRIPTION FACTOR ERF060"/>
    <property type="match status" value="1"/>
</dbReference>
<evidence type="ECO:0000313" key="12">
    <source>
        <dbReference type="Proteomes" id="UP001412067"/>
    </source>
</evidence>
<keyword evidence="5" id="KW-0010">Activator</keyword>
<evidence type="ECO:0000256" key="9">
    <source>
        <dbReference type="SAM" id="MobiDB-lite"/>
    </source>
</evidence>
<keyword evidence="4" id="KW-0238">DNA-binding</keyword>